<keyword evidence="2" id="KW-0472">Membrane</keyword>
<name>A0ABR2VHF9_9PEZI</name>
<dbReference type="Proteomes" id="UP001408356">
    <property type="component" value="Unassembled WGS sequence"/>
</dbReference>
<reference evidence="3 4" key="1">
    <citation type="journal article" date="2024" name="J. Plant Pathol.">
        <title>Sequence and assembly of the genome of Seiridium unicorne, isolate CBS 538.82, causal agent of cypress canker disease.</title>
        <authorList>
            <person name="Scali E."/>
            <person name="Rocca G.D."/>
            <person name="Danti R."/>
            <person name="Garbelotto M."/>
            <person name="Barberini S."/>
            <person name="Baroncelli R."/>
            <person name="Emiliani G."/>
        </authorList>
    </citation>
    <scope>NUCLEOTIDE SEQUENCE [LARGE SCALE GENOMIC DNA]</scope>
    <source>
        <strain evidence="3 4">BM-138-508</strain>
    </source>
</reference>
<accession>A0ABR2VHF9</accession>
<keyword evidence="4" id="KW-1185">Reference proteome</keyword>
<feature type="compositionally biased region" description="Low complexity" evidence="1">
    <location>
        <begin position="109"/>
        <end position="119"/>
    </location>
</feature>
<comment type="caution">
    <text evidence="3">The sequence shown here is derived from an EMBL/GenBank/DDBJ whole genome shotgun (WGS) entry which is preliminary data.</text>
</comment>
<feature type="transmembrane region" description="Helical" evidence="2">
    <location>
        <begin position="7"/>
        <end position="29"/>
    </location>
</feature>
<evidence type="ECO:0000256" key="2">
    <source>
        <dbReference type="SAM" id="Phobius"/>
    </source>
</evidence>
<keyword evidence="2" id="KW-1133">Transmembrane helix</keyword>
<evidence type="ECO:0000256" key="1">
    <source>
        <dbReference type="SAM" id="MobiDB-lite"/>
    </source>
</evidence>
<feature type="region of interest" description="Disordered" evidence="1">
    <location>
        <begin position="108"/>
        <end position="129"/>
    </location>
</feature>
<evidence type="ECO:0000313" key="3">
    <source>
        <dbReference type="EMBL" id="KAK9426241.1"/>
    </source>
</evidence>
<gene>
    <name evidence="3" type="ORF">SUNI508_02682</name>
</gene>
<dbReference type="EMBL" id="JARVKF010000002">
    <property type="protein sequence ID" value="KAK9426241.1"/>
    <property type="molecule type" value="Genomic_DNA"/>
</dbReference>
<sequence length="320" mass="35619">MRSNKPWLGLLVIAAVAAITVVAMMYSLVVEINHHRTEPIDNGDGDRDDELVDGIFRNVKRNMPTMIQAPTASTPTVEIQARGPSTLQDLQAMTIVTETIFSTATVHVTRTSTPSPSTTDPRKSGSISTLSDTIMTESASPTTGAMTNDIFCPATDRPHDVYMPCPYLHTGQSASNAVVSSGSRKQAYSPYPAMLKELPNFIEANKQLVKGVGRLTTLVVQNARIKIAKMMHPTYQGQMRSDEARIRGEGGSGKSPLEFEELKEKNERLRERIYDARQVIQMQQELLDSHMKIIEKQRVHLEGSLRLQTLWARTQNQTRQ</sequence>
<proteinExistence type="predicted"/>
<organism evidence="3 4">
    <name type="scientific">Seiridium unicorne</name>
    <dbReference type="NCBI Taxonomy" id="138068"/>
    <lineage>
        <taxon>Eukaryota</taxon>
        <taxon>Fungi</taxon>
        <taxon>Dikarya</taxon>
        <taxon>Ascomycota</taxon>
        <taxon>Pezizomycotina</taxon>
        <taxon>Sordariomycetes</taxon>
        <taxon>Xylariomycetidae</taxon>
        <taxon>Amphisphaeriales</taxon>
        <taxon>Sporocadaceae</taxon>
        <taxon>Seiridium</taxon>
    </lineage>
</organism>
<protein>
    <submittedName>
        <fullName evidence="3">Uncharacterized protein</fullName>
    </submittedName>
</protein>
<keyword evidence="2" id="KW-0812">Transmembrane</keyword>
<evidence type="ECO:0000313" key="4">
    <source>
        <dbReference type="Proteomes" id="UP001408356"/>
    </source>
</evidence>